<organism evidence="8 9">
    <name type="scientific">Glonium stellatum</name>
    <dbReference type="NCBI Taxonomy" id="574774"/>
    <lineage>
        <taxon>Eukaryota</taxon>
        <taxon>Fungi</taxon>
        <taxon>Dikarya</taxon>
        <taxon>Ascomycota</taxon>
        <taxon>Pezizomycotina</taxon>
        <taxon>Dothideomycetes</taxon>
        <taxon>Pleosporomycetidae</taxon>
        <taxon>Gloniales</taxon>
        <taxon>Gloniaceae</taxon>
        <taxon>Glonium</taxon>
    </lineage>
</organism>
<evidence type="ECO:0000259" key="7">
    <source>
        <dbReference type="Pfam" id="PF20684"/>
    </source>
</evidence>
<comment type="subcellular location">
    <subcellularLocation>
        <location evidence="1">Membrane</location>
        <topology evidence="1">Multi-pass membrane protein</topology>
    </subcellularLocation>
</comment>
<dbReference type="PANTHER" id="PTHR33048">
    <property type="entry name" value="PTH11-LIKE INTEGRAL MEMBRANE PROTEIN (AFU_ORTHOLOGUE AFUA_5G11245)"/>
    <property type="match status" value="1"/>
</dbReference>
<dbReference type="GO" id="GO:0016020">
    <property type="term" value="C:membrane"/>
    <property type="evidence" value="ECO:0007669"/>
    <property type="project" value="UniProtKB-SubCell"/>
</dbReference>
<sequence>MVLGYTDIMILVWVMWGASFTMTIARGGLRWYSQQQLFADDYFVFGGLLTLTGLSAVITRLLPQFYLTAEYMKAMVANPLTPLPLPQEEFVHRTETSLKLMFSQMLLFWSTLWAAKFSLLFFFQRLVIGLPKYMRIWWAVFMTVLLLYLACMISNFTTCVPLKKYWSATGCSAPEDPKRSDKSIRFATAADVAADCLIMLLPLNLLRNLQISASQKFGLATIFSLGSIIIAFAVVRLMQVTKATSQASIDVTTTANGPILLSMWSDIESAVSIIVATLPAFRFLLNGKIGRTGAGATRYYGSAAAGYGSGVKGGKRNVLNTVRSEGGRGIKLGSLCEREGSVEFGSQTGFNLEDGISKQLLRQVGETR</sequence>
<protein>
    <recommendedName>
        <fullName evidence="7">Rhodopsin domain-containing protein</fullName>
    </recommendedName>
</protein>
<keyword evidence="3 6" id="KW-1133">Transmembrane helix</keyword>
<evidence type="ECO:0000313" key="9">
    <source>
        <dbReference type="Proteomes" id="UP000250140"/>
    </source>
</evidence>
<feature type="transmembrane region" description="Helical" evidence="6">
    <location>
        <begin position="6"/>
        <end position="29"/>
    </location>
</feature>
<reference evidence="8 9" key="1">
    <citation type="journal article" date="2016" name="Nat. Commun.">
        <title>Ectomycorrhizal ecology is imprinted in the genome of the dominant symbiotic fungus Cenococcum geophilum.</title>
        <authorList>
            <consortium name="DOE Joint Genome Institute"/>
            <person name="Peter M."/>
            <person name="Kohler A."/>
            <person name="Ohm R.A."/>
            <person name="Kuo A."/>
            <person name="Krutzmann J."/>
            <person name="Morin E."/>
            <person name="Arend M."/>
            <person name="Barry K.W."/>
            <person name="Binder M."/>
            <person name="Choi C."/>
            <person name="Clum A."/>
            <person name="Copeland A."/>
            <person name="Grisel N."/>
            <person name="Haridas S."/>
            <person name="Kipfer T."/>
            <person name="LaButti K."/>
            <person name="Lindquist E."/>
            <person name="Lipzen A."/>
            <person name="Maire R."/>
            <person name="Meier B."/>
            <person name="Mihaltcheva S."/>
            <person name="Molinier V."/>
            <person name="Murat C."/>
            <person name="Poggeler S."/>
            <person name="Quandt C.A."/>
            <person name="Sperisen C."/>
            <person name="Tritt A."/>
            <person name="Tisserant E."/>
            <person name="Crous P.W."/>
            <person name="Henrissat B."/>
            <person name="Nehls U."/>
            <person name="Egli S."/>
            <person name="Spatafora J.W."/>
            <person name="Grigoriev I.V."/>
            <person name="Martin F.M."/>
        </authorList>
    </citation>
    <scope>NUCLEOTIDE SEQUENCE [LARGE SCALE GENOMIC DNA]</scope>
    <source>
        <strain evidence="8 9">CBS 207.34</strain>
    </source>
</reference>
<dbReference type="EMBL" id="KV751002">
    <property type="protein sequence ID" value="OCL02113.1"/>
    <property type="molecule type" value="Genomic_DNA"/>
</dbReference>
<gene>
    <name evidence="8" type="ORF">AOQ84DRAFT_401401</name>
</gene>
<dbReference type="PANTHER" id="PTHR33048:SF162">
    <property type="entry name" value="SATRATOXIN BIOSYNTHESIS SC1 CLUSTER PROTEIN 4"/>
    <property type="match status" value="1"/>
</dbReference>
<keyword evidence="4 6" id="KW-0472">Membrane</keyword>
<name>A0A8E2EPQ6_9PEZI</name>
<keyword evidence="2 6" id="KW-0812">Transmembrane</keyword>
<evidence type="ECO:0000256" key="6">
    <source>
        <dbReference type="SAM" id="Phobius"/>
    </source>
</evidence>
<evidence type="ECO:0000256" key="1">
    <source>
        <dbReference type="ARBA" id="ARBA00004141"/>
    </source>
</evidence>
<feature type="transmembrane region" description="Helical" evidence="6">
    <location>
        <begin position="106"/>
        <end position="124"/>
    </location>
</feature>
<dbReference type="AlphaFoldDB" id="A0A8E2EPQ6"/>
<comment type="similarity">
    <text evidence="5">Belongs to the SAT4 family.</text>
</comment>
<feature type="transmembrane region" description="Helical" evidence="6">
    <location>
        <begin position="217"/>
        <end position="239"/>
    </location>
</feature>
<accession>A0A8E2EPQ6</accession>
<evidence type="ECO:0000256" key="5">
    <source>
        <dbReference type="ARBA" id="ARBA00038359"/>
    </source>
</evidence>
<evidence type="ECO:0000256" key="4">
    <source>
        <dbReference type="ARBA" id="ARBA00023136"/>
    </source>
</evidence>
<feature type="domain" description="Rhodopsin" evidence="7">
    <location>
        <begin position="26"/>
        <end position="286"/>
    </location>
</feature>
<evidence type="ECO:0000256" key="2">
    <source>
        <dbReference type="ARBA" id="ARBA00022692"/>
    </source>
</evidence>
<evidence type="ECO:0000313" key="8">
    <source>
        <dbReference type="EMBL" id="OCL02113.1"/>
    </source>
</evidence>
<feature type="transmembrane region" description="Helical" evidence="6">
    <location>
        <begin position="41"/>
        <end position="62"/>
    </location>
</feature>
<dbReference type="Proteomes" id="UP000250140">
    <property type="component" value="Unassembled WGS sequence"/>
</dbReference>
<keyword evidence="9" id="KW-1185">Reference proteome</keyword>
<dbReference type="InterPro" id="IPR052337">
    <property type="entry name" value="SAT4-like"/>
</dbReference>
<evidence type="ECO:0000256" key="3">
    <source>
        <dbReference type="ARBA" id="ARBA00022989"/>
    </source>
</evidence>
<feature type="transmembrane region" description="Helical" evidence="6">
    <location>
        <begin position="136"/>
        <end position="156"/>
    </location>
</feature>
<dbReference type="Pfam" id="PF20684">
    <property type="entry name" value="Fung_rhodopsin"/>
    <property type="match status" value="1"/>
</dbReference>
<proteinExistence type="inferred from homology"/>
<feature type="transmembrane region" description="Helical" evidence="6">
    <location>
        <begin position="184"/>
        <end position="205"/>
    </location>
</feature>
<dbReference type="InterPro" id="IPR049326">
    <property type="entry name" value="Rhodopsin_dom_fungi"/>
</dbReference>
<feature type="transmembrane region" description="Helical" evidence="6">
    <location>
        <begin position="259"/>
        <end position="281"/>
    </location>
</feature>
<dbReference type="OrthoDB" id="444631at2759"/>